<proteinExistence type="predicted"/>
<evidence type="ECO:0000313" key="1">
    <source>
        <dbReference type="EMBL" id="CAB4159081.1"/>
    </source>
</evidence>
<organism evidence="1">
    <name type="scientific">uncultured Caudovirales phage</name>
    <dbReference type="NCBI Taxonomy" id="2100421"/>
    <lineage>
        <taxon>Viruses</taxon>
        <taxon>Duplodnaviria</taxon>
        <taxon>Heunggongvirae</taxon>
        <taxon>Uroviricota</taxon>
        <taxon>Caudoviricetes</taxon>
        <taxon>Peduoviridae</taxon>
        <taxon>Maltschvirus</taxon>
        <taxon>Maltschvirus maltsch</taxon>
    </lineage>
</organism>
<reference evidence="1" key="1">
    <citation type="submission" date="2020-04" db="EMBL/GenBank/DDBJ databases">
        <authorList>
            <person name="Chiriac C."/>
            <person name="Salcher M."/>
            <person name="Ghai R."/>
            <person name="Kavagutti S V."/>
        </authorList>
    </citation>
    <scope>NUCLEOTIDE SEQUENCE</scope>
</reference>
<protein>
    <submittedName>
        <fullName evidence="1">Uncharacterized protein</fullName>
    </submittedName>
</protein>
<name>A0A6J5NNX2_9CAUD</name>
<sequence>MKQKPTPISIDVDSPTELEALLKEYALAEAMLDQAKEAFAPLRKQVLALVKPEPSCLFAADAGDWQVTIEFPDKVVWDDDQLAAYYGGDLPVYVKRKLAINETDWARLGQQERDALTKARDVVAGTPKITVEKV</sequence>
<gene>
    <name evidence="1" type="ORF">UFOVP708_49</name>
</gene>
<accession>A0A6J5NNX2</accession>
<dbReference type="EMBL" id="LR796683">
    <property type="protein sequence ID" value="CAB4159081.1"/>
    <property type="molecule type" value="Genomic_DNA"/>
</dbReference>